<sequence>MSLGDLGKILPSELYIVDLSRDVQLSFTSSLTHLYQPLIGIDALSLYQTLYSESTLQIDRSDYQTHHVLMNYLGLPLDRIYRARRKLEAIGLLQTFESNQDEQKTYRYLLHPPLSSTAFFQNDFLSHLLYHQLGSEKFKLVKSAFLKKEAKQSPSSLETTAKFEDVFQLRDKDMDAELIHKYDDEVSEIPINTVVDFEWITQILEQRMLPVNKILTAENKKLINQMVAMYDLTNHEIEKALLWAMNDQNRLNRAEFQAACLDLVNANGSKISLKVTEYKQKISPIPETSAQPKSKEELLVERLEHISPKQLLEDLSDGAAASTQDLKLISEIMTQQGLTAGVMNVLVHYVMLKTDMKLSRNYLERIASHWARKNVKTVRQAMTLAKSENKKYQQWTTNTSNKRYHYTSNKKDIVPDWYKKQKESAKKEKSKQPKESELDRERKAQEADALLAEYLQQHANED</sequence>
<keyword evidence="6" id="KW-1185">Reference proteome</keyword>
<keyword evidence="5" id="KW-0347">Helicase</keyword>
<comment type="caution">
    <text evidence="5">The sequence shown here is derived from an EMBL/GenBank/DDBJ whole genome shotgun (WGS) entry which is preliminary data.</text>
</comment>
<dbReference type="RefSeq" id="WP_054861432.1">
    <property type="nucleotide sequence ID" value="NZ_QGTD01000008.1"/>
</dbReference>
<dbReference type="Pfam" id="PF25888">
    <property type="entry name" value="WHD_DnaB"/>
    <property type="match status" value="1"/>
</dbReference>
<keyword evidence="5" id="KW-0067">ATP-binding</keyword>
<dbReference type="InterPro" id="IPR006343">
    <property type="entry name" value="DnaB/C_C"/>
</dbReference>
<feature type="region of interest" description="Disordered" evidence="2">
    <location>
        <begin position="417"/>
        <end position="450"/>
    </location>
</feature>
<dbReference type="EMBL" id="QGTD01000008">
    <property type="protein sequence ID" value="PWU68189.1"/>
    <property type="molecule type" value="Genomic_DNA"/>
</dbReference>
<dbReference type="Proteomes" id="UP000245624">
    <property type="component" value="Unassembled WGS sequence"/>
</dbReference>
<dbReference type="AlphaFoldDB" id="A0A317L323"/>
<feature type="domain" description="Replicative helicase loading/DNA remodeling protein DnaB N-terminal winged helix" evidence="4">
    <location>
        <begin position="28"/>
        <end position="233"/>
    </location>
</feature>
<gene>
    <name evidence="5" type="ORF">DLJ74_06945</name>
</gene>
<reference evidence="5 6" key="1">
    <citation type="submission" date="2018-05" db="EMBL/GenBank/DDBJ databases">
        <title>Genomic analysis of Gracilibacillus dipsosauri DD1 reveals novel features of a salt-tolerant amylase.</title>
        <authorList>
            <person name="Deutch C.E."/>
            <person name="Yang S."/>
        </authorList>
    </citation>
    <scope>NUCLEOTIDE SEQUENCE [LARGE SCALE GENOMIC DNA]</scope>
    <source>
        <strain evidence="5 6">DD1</strain>
    </source>
</reference>
<dbReference type="Gene3D" id="1.10.10.630">
    <property type="entry name" value="DnaD domain-like"/>
    <property type="match status" value="1"/>
</dbReference>
<evidence type="ECO:0000256" key="2">
    <source>
        <dbReference type="SAM" id="MobiDB-lite"/>
    </source>
</evidence>
<feature type="domain" description="DnaB/C C-terminal" evidence="3">
    <location>
        <begin position="322"/>
        <end position="382"/>
    </location>
</feature>
<comment type="similarity">
    <text evidence="1">Belongs to the DnaB/DnaD family.</text>
</comment>
<keyword evidence="5" id="KW-0378">Hydrolase</keyword>
<evidence type="ECO:0000259" key="3">
    <source>
        <dbReference type="Pfam" id="PF07261"/>
    </source>
</evidence>
<evidence type="ECO:0000256" key="1">
    <source>
        <dbReference type="ARBA" id="ARBA00093462"/>
    </source>
</evidence>
<keyword evidence="5" id="KW-0547">Nucleotide-binding</keyword>
<name>A0A317L323_9BACI</name>
<feature type="compositionally biased region" description="Basic and acidic residues" evidence="2">
    <location>
        <begin position="417"/>
        <end position="446"/>
    </location>
</feature>
<dbReference type="Pfam" id="PF07261">
    <property type="entry name" value="DnaB_2"/>
    <property type="match status" value="1"/>
</dbReference>
<proteinExistence type="inferred from homology"/>
<evidence type="ECO:0000259" key="4">
    <source>
        <dbReference type="Pfam" id="PF25888"/>
    </source>
</evidence>
<evidence type="ECO:0000313" key="5">
    <source>
        <dbReference type="EMBL" id="PWU68189.1"/>
    </source>
</evidence>
<dbReference type="GO" id="GO:0004386">
    <property type="term" value="F:helicase activity"/>
    <property type="evidence" value="ECO:0007669"/>
    <property type="project" value="UniProtKB-KW"/>
</dbReference>
<dbReference type="OrthoDB" id="2082007at2"/>
<accession>A0A317L323</accession>
<dbReference type="InterPro" id="IPR058660">
    <property type="entry name" value="WHD_DnaB"/>
</dbReference>
<organism evidence="5 6">
    <name type="scientific">Gracilibacillus dipsosauri</name>
    <dbReference type="NCBI Taxonomy" id="178340"/>
    <lineage>
        <taxon>Bacteria</taxon>
        <taxon>Bacillati</taxon>
        <taxon>Bacillota</taxon>
        <taxon>Bacilli</taxon>
        <taxon>Bacillales</taxon>
        <taxon>Bacillaceae</taxon>
        <taxon>Gracilibacillus</taxon>
    </lineage>
</organism>
<dbReference type="InterPro" id="IPR034829">
    <property type="entry name" value="DnaD-like_sf"/>
</dbReference>
<evidence type="ECO:0000313" key="6">
    <source>
        <dbReference type="Proteomes" id="UP000245624"/>
    </source>
</evidence>
<protein>
    <submittedName>
        <fullName evidence="5">Helicase DnaB</fullName>
    </submittedName>
</protein>